<evidence type="ECO:0000256" key="1">
    <source>
        <dbReference type="SAM" id="Phobius"/>
    </source>
</evidence>
<name>A0ABT8VY86_9GAMM</name>
<keyword evidence="3" id="KW-1185">Reference proteome</keyword>
<protein>
    <submittedName>
        <fullName evidence="2">Uncharacterized protein</fullName>
    </submittedName>
</protein>
<keyword evidence="1" id="KW-0472">Membrane</keyword>
<sequence>MSEGVKINTSIIVVAFLLFASFFVYMVVNKQVPGSLKVTTKGGNAFELAFTEQEYELTTLIDKVMEDEKRAAIVRATLRENYDLYNVKSIEFVDYLRRLSPQDDVSEEIIGLLVDGAGPFDHQFHTYRNIHTLSAALEIIKLDPESPAAVRLRDAAVNQEGIFRQIGLPVEIAVVPASRLSDNHASICSPGKHKYIGHDLVLANKEMAERMVSVYARNPFICFQDGEEVNAPLITINTNTAEKLYGEGDETGQIKSALMFVVPLGYQVKAIVNDSTTSVSMVFHGTGGDQ</sequence>
<dbReference type="RefSeq" id="WP_302909000.1">
    <property type="nucleotide sequence ID" value="NZ_JAUMIS010000001.1"/>
</dbReference>
<accession>A0ABT8VY86</accession>
<comment type="caution">
    <text evidence="2">The sequence shown here is derived from an EMBL/GenBank/DDBJ whole genome shotgun (WGS) entry which is preliminary data.</text>
</comment>
<dbReference type="Proteomes" id="UP001168640">
    <property type="component" value="Unassembled WGS sequence"/>
</dbReference>
<reference evidence="2" key="1">
    <citation type="submission" date="2023-07" db="EMBL/GenBank/DDBJ databases">
        <title>Marinobacter sp. chi1 genome sequencing and assembly.</title>
        <authorList>
            <person name="Park S."/>
        </authorList>
    </citation>
    <scope>NUCLEOTIDE SEQUENCE</scope>
    <source>
        <strain evidence="2">Chi1</strain>
    </source>
</reference>
<evidence type="ECO:0000313" key="2">
    <source>
        <dbReference type="EMBL" id="MDO3720929.1"/>
    </source>
</evidence>
<gene>
    <name evidence="2" type="ORF">QVZ43_04295</name>
</gene>
<feature type="transmembrane region" description="Helical" evidence="1">
    <location>
        <begin position="7"/>
        <end position="28"/>
    </location>
</feature>
<keyword evidence="1" id="KW-1133">Transmembrane helix</keyword>
<keyword evidence="1" id="KW-0812">Transmembrane</keyword>
<dbReference type="EMBL" id="JAUMIS010000001">
    <property type="protein sequence ID" value="MDO3720929.1"/>
    <property type="molecule type" value="Genomic_DNA"/>
</dbReference>
<evidence type="ECO:0000313" key="3">
    <source>
        <dbReference type="Proteomes" id="UP001168640"/>
    </source>
</evidence>
<proteinExistence type="predicted"/>
<organism evidence="2 3">
    <name type="scientific">Marinobacter suaedae</name>
    <dbReference type="NCBI Taxonomy" id="3057675"/>
    <lineage>
        <taxon>Bacteria</taxon>
        <taxon>Pseudomonadati</taxon>
        <taxon>Pseudomonadota</taxon>
        <taxon>Gammaproteobacteria</taxon>
        <taxon>Pseudomonadales</taxon>
        <taxon>Marinobacteraceae</taxon>
        <taxon>Marinobacter</taxon>
    </lineage>
</organism>